<evidence type="ECO:0000313" key="4">
    <source>
        <dbReference type="EMBL" id="GGE23933.1"/>
    </source>
</evidence>
<dbReference type="PROSITE" id="PS51462">
    <property type="entry name" value="NUDIX"/>
    <property type="match status" value="1"/>
</dbReference>
<dbReference type="Proteomes" id="UP000644699">
    <property type="component" value="Unassembled WGS sequence"/>
</dbReference>
<dbReference type="Gene3D" id="3.90.79.10">
    <property type="entry name" value="Nucleoside Triphosphate Pyrophosphohydrolase"/>
    <property type="match status" value="1"/>
</dbReference>
<dbReference type="CDD" id="cd04690">
    <property type="entry name" value="NUDIX_Hydrolase"/>
    <property type="match status" value="1"/>
</dbReference>
<dbReference type="Pfam" id="PF00293">
    <property type="entry name" value="NUDIX"/>
    <property type="match status" value="1"/>
</dbReference>
<comment type="caution">
    <text evidence="4">The sequence shown here is derived from an EMBL/GenBank/DDBJ whole genome shotgun (WGS) entry which is preliminary data.</text>
</comment>
<evidence type="ECO:0000256" key="1">
    <source>
        <dbReference type="ARBA" id="ARBA00001946"/>
    </source>
</evidence>
<protein>
    <submittedName>
        <fullName evidence="4">DNA mismatch repair protein MutT</fullName>
    </submittedName>
</protein>
<organism evidence="4 5">
    <name type="scientific">Aureimonas endophytica</name>
    <dbReference type="NCBI Taxonomy" id="2027858"/>
    <lineage>
        <taxon>Bacteria</taxon>
        <taxon>Pseudomonadati</taxon>
        <taxon>Pseudomonadota</taxon>
        <taxon>Alphaproteobacteria</taxon>
        <taxon>Hyphomicrobiales</taxon>
        <taxon>Aurantimonadaceae</taxon>
        <taxon>Aureimonas</taxon>
    </lineage>
</organism>
<dbReference type="InterPro" id="IPR000086">
    <property type="entry name" value="NUDIX_hydrolase_dom"/>
</dbReference>
<reference evidence="4" key="1">
    <citation type="journal article" date="2014" name="Int. J. Syst. Evol. Microbiol.">
        <title>Complete genome sequence of Corynebacterium casei LMG S-19264T (=DSM 44701T), isolated from a smear-ripened cheese.</title>
        <authorList>
            <consortium name="US DOE Joint Genome Institute (JGI-PGF)"/>
            <person name="Walter F."/>
            <person name="Albersmeier A."/>
            <person name="Kalinowski J."/>
            <person name="Ruckert C."/>
        </authorList>
    </citation>
    <scope>NUCLEOTIDE SEQUENCE</scope>
    <source>
        <strain evidence="4">CGMCC 1.15367</strain>
    </source>
</reference>
<evidence type="ECO:0000313" key="5">
    <source>
        <dbReference type="Proteomes" id="UP000644699"/>
    </source>
</evidence>
<comment type="cofactor">
    <cofactor evidence="1">
        <name>Mg(2+)</name>
        <dbReference type="ChEBI" id="CHEBI:18420"/>
    </cofactor>
</comment>
<dbReference type="EMBL" id="BMIQ01000013">
    <property type="protein sequence ID" value="GGE23933.1"/>
    <property type="molecule type" value="Genomic_DNA"/>
</dbReference>
<dbReference type="PANTHER" id="PTHR43046">
    <property type="entry name" value="GDP-MANNOSE MANNOSYL HYDROLASE"/>
    <property type="match status" value="1"/>
</dbReference>
<dbReference type="GO" id="GO:0016787">
    <property type="term" value="F:hydrolase activity"/>
    <property type="evidence" value="ECO:0007669"/>
    <property type="project" value="UniProtKB-KW"/>
</dbReference>
<dbReference type="InterPro" id="IPR015797">
    <property type="entry name" value="NUDIX_hydrolase-like_dom_sf"/>
</dbReference>
<dbReference type="SUPFAM" id="SSF55811">
    <property type="entry name" value="Nudix"/>
    <property type="match status" value="1"/>
</dbReference>
<reference evidence="4" key="2">
    <citation type="submission" date="2020-09" db="EMBL/GenBank/DDBJ databases">
        <authorList>
            <person name="Sun Q."/>
            <person name="Zhou Y."/>
        </authorList>
    </citation>
    <scope>NUCLEOTIDE SEQUENCE</scope>
    <source>
        <strain evidence="4">CGMCC 1.15367</strain>
    </source>
</reference>
<evidence type="ECO:0000256" key="2">
    <source>
        <dbReference type="ARBA" id="ARBA00022801"/>
    </source>
</evidence>
<accession>A0A917ED39</accession>
<keyword evidence="5" id="KW-1185">Reference proteome</keyword>
<dbReference type="PROSITE" id="PS00893">
    <property type="entry name" value="NUDIX_BOX"/>
    <property type="match status" value="1"/>
</dbReference>
<evidence type="ECO:0000259" key="3">
    <source>
        <dbReference type="PROSITE" id="PS51462"/>
    </source>
</evidence>
<feature type="domain" description="Nudix hydrolase" evidence="3">
    <location>
        <begin position="1"/>
        <end position="133"/>
    </location>
</feature>
<dbReference type="AlphaFoldDB" id="A0A917ED39"/>
<sequence>MREISVAAAILINPEGRTLLVRKRGTLRFMQPGGKPEAGESFVAAAAREIGEELGLRVAPAALTAHGVFTAPAANEPDTIVVAHVFSLRTAEAVRAAAEIEEAVWIDPREGTALPLAALTAEHLLPLARRLAAEPEAALV</sequence>
<gene>
    <name evidence="4" type="ORF">GCM10011390_49150</name>
</gene>
<keyword evidence="2" id="KW-0378">Hydrolase</keyword>
<proteinExistence type="predicted"/>
<dbReference type="RefSeq" id="WP_188913285.1">
    <property type="nucleotide sequence ID" value="NZ_BMIQ01000013.1"/>
</dbReference>
<dbReference type="InterPro" id="IPR020084">
    <property type="entry name" value="NUDIX_hydrolase_CS"/>
</dbReference>
<name>A0A917ED39_9HYPH</name>
<dbReference type="PANTHER" id="PTHR43046:SF2">
    <property type="entry name" value="8-OXO-DGTP DIPHOSPHATASE-RELATED"/>
    <property type="match status" value="1"/>
</dbReference>